<comment type="caution">
    <text evidence="1">The sequence shown here is derived from an EMBL/GenBank/DDBJ whole genome shotgun (WGS) entry which is preliminary data.</text>
</comment>
<sequence length="162" mass="17827">MPAVNCLPRADASIAQQSKMLYSAEFADTDNFTCPRSVEDDSALRAGHDLTADLVLVMLRFRRNPVAGAADMEEMFLQVRFPTCDQGALRFLWWPGNDVSADHAECQMVAYPFGATSFPGCVSHAFRRTAVNFGSECGDKVSQAIANNFYVDDCQISLTDVQ</sequence>
<dbReference type="EMBL" id="QNGE01000151">
    <property type="protein sequence ID" value="KAA3681680.1"/>
    <property type="molecule type" value="Genomic_DNA"/>
</dbReference>
<name>A0A5J4P2K1_9TREM</name>
<dbReference type="AlphaFoldDB" id="A0A5J4P2K1"/>
<protein>
    <submittedName>
        <fullName evidence="1">Uncharacterized protein</fullName>
    </submittedName>
</protein>
<organism evidence="1 2">
    <name type="scientific">Paragonimus westermani</name>
    <dbReference type="NCBI Taxonomy" id="34504"/>
    <lineage>
        <taxon>Eukaryota</taxon>
        <taxon>Metazoa</taxon>
        <taxon>Spiralia</taxon>
        <taxon>Lophotrochozoa</taxon>
        <taxon>Platyhelminthes</taxon>
        <taxon>Trematoda</taxon>
        <taxon>Digenea</taxon>
        <taxon>Plagiorchiida</taxon>
        <taxon>Troglotremata</taxon>
        <taxon>Troglotrematidae</taxon>
        <taxon>Paragonimus</taxon>
    </lineage>
</organism>
<reference evidence="1 2" key="1">
    <citation type="journal article" date="2019" name="Gigascience">
        <title>Whole-genome sequence of the oriental lung fluke Paragonimus westermani.</title>
        <authorList>
            <person name="Oey H."/>
            <person name="Zakrzewski M."/>
            <person name="Narain K."/>
            <person name="Devi K.R."/>
            <person name="Agatsuma T."/>
            <person name="Nawaratna S."/>
            <person name="Gobert G.N."/>
            <person name="Jones M.K."/>
            <person name="Ragan M.A."/>
            <person name="McManus D.P."/>
            <person name="Krause L."/>
        </authorList>
    </citation>
    <scope>NUCLEOTIDE SEQUENCE [LARGE SCALE GENOMIC DNA]</scope>
    <source>
        <strain evidence="1 2">IND2009</strain>
    </source>
</reference>
<dbReference type="Proteomes" id="UP000324629">
    <property type="component" value="Unassembled WGS sequence"/>
</dbReference>
<gene>
    <name evidence="1" type="ORF">DEA37_0015208</name>
</gene>
<keyword evidence="2" id="KW-1185">Reference proteome</keyword>
<evidence type="ECO:0000313" key="2">
    <source>
        <dbReference type="Proteomes" id="UP000324629"/>
    </source>
</evidence>
<proteinExistence type="predicted"/>
<accession>A0A5J4P2K1</accession>
<dbReference type="PANTHER" id="PTHR47331">
    <property type="entry name" value="PHD-TYPE DOMAIN-CONTAINING PROTEIN"/>
    <property type="match status" value="1"/>
</dbReference>
<evidence type="ECO:0000313" key="1">
    <source>
        <dbReference type="EMBL" id="KAA3681680.1"/>
    </source>
</evidence>